<reference evidence="1" key="1">
    <citation type="submission" date="2014-11" db="EMBL/GenBank/DDBJ databases">
        <authorList>
            <person name="Amaro Gonzalez C."/>
        </authorList>
    </citation>
    <scope>NUCLEOTIDE SEQUENCE</scope>
</reference>
<protein>
    <submittedName>
        <fullName evidence="1">Uncharacterized protein</fullName>
    </submittedName>
</protein>
<dbReference type="AlphaFoldDB" id="A0A0E9T679"/>
<evidence type="ECO:0000313" key="1">
    <source>
        <dbReference type="EMBL" id="JAH49179.1"/>
    </source>
</evidence>
<sequence length="47" mass="5636">MVITHFNTLILDIYGKQVLIFSEQKPHQYHLPSFSEYISSIWRTPQK</sequence>
<organism evidence="1">
    <name type="scientific">Anguilla anguilla</name>
    <name type="common">European freshwater eel</name>
    <name type="synonym">Muraena anguilla</name>
    <dbReference type="NCBI Taxonomy" id="7936"/>
    <lineage>
        <taxon>Eukaryota</taxon>
        <taxon>Metazoa</taxon>
        <taxon>Chordata</taxon>
        <taxon>Craniata</taxon>
        <taxon>Vertebrata</taxon>
        <taxon>Euteleostomi</taxon>
        <taxon>Actinopterygii</taxon>
        <taxon>Neopterygii</taxon>
        <taxon>Teleostei</taxon>
        <taxon>Anguilliformes</taxon>
        <taxon>Anguillidae</taxon>
        <taxon>Anguilla</taxon>
    </lineage>
</organism>
<reference evidence="1" key="2">
    <citation type="journal article" date="2015" name="Fish Shellfish Immunol.">
        <title>Early steps in the European eel (Anguilla anguilla)-Vibrio vulnificus interaction in the gills: Role of the RtxA13 toxin.</title>
        <authorList>
            <person name="Callol A."/>
            <person name="Pajuelo D."/>
            <person name="Ebbesson L."/>
            <person name="Teles M."/>
            <person name="MacKenzie S."/>
            <person name="Amaro C."/>
        </authorList>
    </citation>
    <scope>NUCLEOTIDE SEQUENCE</scope>
</reference>
<dbReference type="EMBL" id="GBXM01059398">
    <property type="protein sequence ID" value="JAH49179.1"/>
    <property type="molecule type" value="Transcribed_RNA"/>
</dbReference>
<name>A0A0E9T679_ANGAN</name>
<accession>A0A0E9T679</accession>
<proteinExistence type="predicted"/>